<keyword evidence="2 9" id="KW-0963">Cytoplasm</keyword>
<evidence type="ECO:0000256" key="6">
    <source>
        <dbReference type="ARBA" id="ARBA00022917"/>
    </source>
</evidence>
<dbReference type="EMBL" id="QXGH01000031">
    <property type="protein sequence ID" value="RHW24578.1"/>
    <property type="molecule type" value="Genomic_DNA"/>
</dbReference>
<keyword evidence="3 9" id="KW-0436">Ligase</keyword>
<name>A0A417XVQ5_9ACTN</name>
<dbReference type="InterPro" id="IPR001412">
    <property type="entry name" value="aa-tRNA-synth_I_CS"/>
</dbReference>
<evidence type="ECO:0000256" key="3">
    <source>
        <dbReference type="ARBA" id="ARBA00022598"/>
    </source>
</evidence>
<sequence>MNEHEGHHEAASYDVQAVEAKWQPVWEKLDPFRADDAAVASGERPKYYALTMFPYPSGDLHMGHAEVMALHDVIARYRRMQGYEVLNPMGWDSFGLNAENAAIKRNEHPATFTYANIEVQYESFKRYATAFDWSRRLHTSDPEYYHWTQWLFLKFRERGLAYRKLSPVNWCPQDQTVLANEQVVDGRCERCGAEVTKRELTQWYFKITEYADRLLADMEPLAERWPDRVVHSQVNWIGRSEGAHVAFEVEGRDKALTVYTTRPDTLFGATFMVVAADAHLAGELVTDEQRPAYEAYLEEVRKASEIERMATDRPKTGVFLGVHATNPVTGQRIPVWAADYVLADYGTGAIMAVPGQDQRDYDFAKAFDLPIVRTVQPPEGWEGEAYTGAGPAINSANEDISLDGLEVAEAKRVTIDWLTAQGLGSGAVNYRLRDWLLSRQRFWGAPIPIIHCPSCGEVPVPEDQLPVVLPELKGADLKPKGVSPLAAAEDWVNVDCPSCGGPAKRDSDTMDTFVDSSWYFLRFCSPGATDGPFDPAQVRMWGPVDQYVGGVEHAVLHLLYARFFTKVLHDMGMLDFTEPFQALLGQGVVVNQGKKMSKSLGNGVNLGEQLDKFGVDAVRLTLVFASPPEDNIDWADVSPAGSLRFLQRAWRLSGDVTSEPGADAGAGDVGLRKVTHRTVHDAAELLENHRFNVVVARTMELVNATRKAIDSGCGPADPAVREATETVAILLSLVAPYTAEEMWERLGHQPSVAQVAWPTVDESLLVEDTVTAIVQVQGKVKARLEVAPDVSDADLEAAAMADPDVVRAIDGREVRRVIVRAPKLVNIVV</sequence>
<dbReference type="SUPFAM" id="SSF52374">
    <property type="entry name" value="Nucleotidylyl transferase"/>
    <property type="match status" value="1"/>
</dbReference>
<dbReference type="PROSITE" id="PS00178">
    <property type="entry name" value="AA_TRNA_LIGASE_I"/>
    <property type="match status" value="1"/>
</dbReference>
<protein>
    <recommendedName>
        <fullName evidence="9">Leucine--tRNA ligase</fullName>
        <ecNumber evidence="9">6.1.1.4</ecNumber>
    </recommendedName>
    <alternativeName>
        <fullName evidence="9">Leucyl-tRNA synthetase</fullName>
        <shortName evidence="9">LeuRS</shortName>
    </alternativeName>
</protein>
<dbReference type="NCBIfam" id="TIGR00396">
    <property type="entry name" value="leuS_bact"/>
    <property type="match status" value="1"/>
</dbReference>
<dbReference type="HAMAP" id="MF_00049_B">
    <property type="entry name" value="Leu_tRNA_synth_B"/>
    <property type="match status" value="1"/>
</dbReference>
<dbReference type="Proteomes" id="UP000283644">
    <property type="component" value="Unassembled WGS sequence"/>
</dbReference>
<evidence type="ECO:0000256" key="2">
    <source>
        <dbReference type="ARBA" id="ARBA00022490"/>
    </source>
</evidence>
<accession>A0A417XVQ5</accession>
<keyword evidence="6 9" id="KW-0648">Protein biosynthesis</keyword>
<dbReference type="Gene3D" id="1.10.730.10">
    <property type="entry name" value="Isoleucyl-tRNA Synthetase, Domain 1"/>
    <property type="match status" value="1"/>
</dbReference>
<dbReference type="InterPro" id="IPR009080">
    <property type="entry name" value="tRNAsynth_Ia_anticodon-bd"/>
</dbReference>
<evidence type="ECO:0000256" key="8">
    <source>
        <dbReference type="ARBA" id="ARBA00047469"/>
    </source>
</evidence>
<dbReference type="FunFam" id="3.40.50.620:FF:000056">
    <property type="entry name" value="Leucine--tRNA ligase"/>
    <property type="match status" value="1"/>
</dbReference>
<dbReference type="PANTHER" id="PTHR43740:SF2">
    <property type="entry name" value="LEUCINE--TRNA LIGASE, MITOCHONDRIAL"/>
    <property type="match status" value="1"/>
</dbReference>
<dbReference type="FunFam" id="1.10.730.10:FF:000002">
    <property type="entry name" value="Leucine--tRNA ligase"/>
    <property type="match status" value="1"/>
</dbReference>
<evidence type="ECO:0000313" key="15">
    <source>
        <dbReference type="EMBL" id="RHW24578.1"/>
    </source>
</evidence>
<dbReference type="InterPro" id="IPR002300">
    <property type="entry name" value="aa-tRNA-synth_Ia"/>
</dbReference>
<dbReference type="AlphaFoldDB" id="A0A417XVQ5"/>
<dbReference type="Gene3D" id="3.10.20.590">
    <property type="match status" value="1"/>
</dbReference>
<dbReference type="Pfam" id="PF00133">
    <property type="entry name" value="tRNA-synt_1"/>
    <property type="match status" value="1"/>
</dbReference>
<dbReference type="CDD" id="cd00812">
    <property type="entry name" value="LeuRS_core"/>
    <property type="match status" value="1"/>
</dbReference>
<feature type="short sequence motif" description="'KMSKS' region" evidence="9">
    <location>
        <begin position="595"/>
        <end position="599"/>
    </location>
</feature>
<feature type="domain" description="Methionyl/Valyl/Leucyl/Isoleucyl-tRNA synthetase anticodon-binding" evidence="12">
    <location>
        <begin position="672"/>
        <end position="790"/>
    </location>
</feature>
<reference evidence="15 16" key="1">
    <citation type="submission" date="2018-09" db="EMBL/GenBank/DDBJ databases">
        <title>Genome sequencing of Nocardioides immobilis CCTCC AB 2017083 for comparison to Nocardioides silvaticus.</title>
        <authorList>
            <person name="Li C."/>
            <person name="Wang G."/>
        </authorList>
    </citation>
    <scope>NUCLEOTIDE SEQUENCE [LARGE SCALE GENOMIC DNA]</scope>
    <source>
        <strain evidence="15 16">CCTCC AB 2017083</strain>
    </source>
</reference>
<feature type="domain" description="Aminoacyl-tRNA synthetase class Ia" evidence="11">
    <location>
        <begin position="432"/>
        <end position="632"/>
    </location>
</feature>
<feature type="short sequence motif" description="'HIGH' region" evidence="9">
    <location>
        <begin position="54"/>
        <end position="64"/>
    </location>
</feature>
<dbReference type="InterPro" id="IPR025709">
    <property type="entry name" value="Leu_tRNA-synth_edit"/>
</dbReference>
<feature type="binding site" evidence="9">
    <location>
        <position position="598"/>
    </location>
    <ligand>
        <name>ATP</name>
        <dbReference type="ChEBI" id="CHEBI:30616"/>
    </ligand>
</feature>
<evidence type="ECO:0000256" key="7">
    <source>
        <dbReference type="ARBA" id="ARBA00023146"/>
    </source>
</evidence>
<keyword evidence="4 9" id="KW-0547">Nucleotide-binding</keyword>
<dbReference type="PANTHER" id="PTHR43740">
    <property type="entry name" value="LEUCYL-TRNA SYNTHETASE"/>
    <property type="match status" value="1"/>
</dbReference>
<comment type="similarity">
    <text evidence="1 9 10">Belongs to the class-I aminoacyl-tRNA synthetase family.</text>
</comment>
<evidence type="ECO:0000313" key="16">
    <source>
        <dbReference type="Proteomes" id="UP000283644"/>
    </source>
</evidence>
<dbReference type="PRINTS" id="PR00985">
    <property type="entry name" value="TRNASYNTHLEU"/>
</dbReference>
<dbReference type="InterPro" id="IPR009008">
    <property type="entry name" value="Val/Leu/Ile-tRNA-synth_edit"/>
</dbReference>
<evidence type="ECO:0000256" key="1">
    <source>
        <dbReference type="ARBA" id="ARBA00005594"/>
    </source>
</evidence>
<dbReference type="CDD" id="cd07958">
    <property type="entry name" value="Anticodon_Ia_Leu_BEm"/>
    <property type="match status" value="1"/>
</dbReference>
<dbReference type="GO" id="GO:0005524">
    <property type="term" value="F:ATP binding"/>
    <property type="evidence" value="ECO:0007669"/>
    <property type="project" value="UniProtKB-UniRule"/>
</dbReference>
<evidence type="ECO:0000256" key="10">
    <source>
        <dbReference type="RuleBase" id="RU363035"/>
    </source>
</evidence>
<comment type="subcellular location">
    <subcellularLocation>
        <location evidence="9">Cytoplasm</location>
    </subcellularLocation>
</comment>
<dbReference type="Pfam" id="PF08264">
    <property type="entry name" value="Anticodon_1"/>
    <property type="match status" value="1"/>
</dbReference>
<dbReference type="Gene3D" id="3.90.740.10">
    <property type="entry name" value="Valyl/Leucyl/Isoleucyl-tRNA synthetase, editing domain"/>
    <property type="match status" value="1"/>
</dbReference>
<dbReference type="GO" id="GO:0005829">
    <property type="term" value="C:cytosol"/>
    <property type="evidence" value="ECO:0007669"/>
    <property type="project" value="TreeGrafter"/>
</dbReference>
<feature type="domain" description="Leucyl-tRNA synthetase editing" evidence="14">
    <location>
        <begin position="235"/>
        <end position="418"/>
    </location>
</feature>
<evidence type="ECO:0000256" key="9">
    <source>
        <dbReference type="HAMAP-Rule" id="MF_00049"/>
    </source>
</evidence>
<keyword evidence="5 9" id="KW-0067">ATP-binding</keyword>
<keyword evidence="16" id="KW-1185">Reference proteome</keyword>
<dbReference type="InterPro" id="IPR015413">
    <property type="entry name" value="Methionyl/Leucyl_tRNA_Synth"/>
</dbReference>
<dbReference type="SUPFAM" id="SSF47323">
    <property type="entry name" value="Anticodon-binding domain of a subclass of class I aminoacyl-tRNA synthetases"/>
    <property type="match status" value="1"/>
</dbReference>
<dbReference type="RefSeq" id="WP_118927807.1">
    <property type="nucleotide sequence ID" value="NZ_QXGH01000031.1"/>
</dbReference>
<keyword evidence="7 9" id="KW-0030">Aminoacyl-tRNA synthetase</keyword>
<dbReference type="Pfam" id="PF09334">
    <property type="entry name" value="tRNA-synt_1g"/>
    <property type="match status" value="1"/>
</dbReference>
<proteinExistence type="inferred from homology"/>
<dbReference type="GO" id="GO:0002161">
    <property type="term" value="F:aminoacyl-tRNA deacylase activity"/>
    <property type="evidence" value="ECO:0007669"/>
    <property type="project" value="InterPro"/>
</dbReference>
<dbReference type="OrthoDB" id="9810365at2"/>
<comment type="caution">
    <text evidence="15">The sequence shown here is derived from an EMBL/GenBank/DDBJ whole genome shotgun (WGS) entry which is preliminary data.</text>
</comment>
<evidence type="ECO:0000259" key="14">
    <source>
        <dbReference type="Pfam" id="PF13603"/>
    </source>
</evidence>
<dbReference type="GO" id="GO:0006429">
    <property type="term" value="P:leucyl-tRNA aminoacylation"/>
    <property type="evidence" value="ECO:0007669"/>
    <property type="project" value="UniProtKB-UniRule"/>
</dbReference>
<gene>
    <name evidence="9" type="primary">leuS</name>
    <name evidence="15" type="ORF">D0Z08_23975</name>
</gene>
<evidence type="ECO:0000259" key="11">
    <source>
        <dbReference type="Pfam" id="PF00133"/>
    </source>
</evidence>
<dbReference type="InterPro" id="IPR002302">
    <property type="entry name" value="Leu-tRNA-ligase"/>
</dbReference>
<dbReference type="SUPFAM" id="SSF50677">
    <property type="entry name" value="ValRS/IleRS/LeuRS editing domain"/>
    <property type="match status" value="1"/>
</dbReference>
<dbReference type="Gene3D" id="3.40.50.620">
    <property type="entry name" value="HUPs"/>
    <property type="match status" value="2"/>
</dbReference>
<evidence type="ECO:0000256" key="4">
    <source>
        <dbReference type="ARBA" id="ARBA00022741"/>
    </source>
</evidence>
<dbReference type="FunFam" id="3.40.50.620:FF:000003">
    <property type="entry name" value="Leucine--tRNA ligase"/>
    <property type="match status" value="1"/>
</dbReference>
<feature type="domain" description="Methionyl/Leucyl tRNA synthetase" evidence="13">
    <location>
        <begin position="51"/>
        <end position="195"/>
    </location>
</feature>
<dbReference type="EC" id="6.1.1.4" evidence="9"/>
<dbReference type="InterPro" id="IPR013155">
    <property type="entry name" value="M/V/L/I-tRNA-synth_anticd-bd"/>
</dbReference>
<comment type="catalytic activity">
    <reaction evidence="8 9">
        <text>tRNA(Leu) + L-leucine + ATP = L-leucyl-tRNA(Leu) + AMP + diphosphate</text>
        <dbReference type="Rhea" id="RHEA:11688"/>
        <dbReference type="Rhea" id="RHEA-COMP:9613"/>
        <dbReference type="Rhea" id="RHEA-COMP:9622"/>
        <dbReference type="ChEBI" id="CHEBI:30616"/>
        <dbReference type="ChEBI" id="CHEBI:33019"/>
        <dbReference type="ChEBI" id="CHEBI:57427"/>
        <dbReference type="ChEBI" id="CHEBI:78442"/>
        <dbReference type="ChEBI" id="CHEBI:78494"/>
        <dbReference type="ChEBI" id="CHEBI:456215"/>
        <dbReference type="EC" id="6.1.1.4"/>
    </reaction>
</comment>
<organism evidence="15 16">
    <name type="scientific">Nocardioides immobilis</name>
    <dbReference type="NCBI Taxonomy" id="2049295"/>
    <lineage>
        <taxon>Bacteria</taxon>
        <taxon>Bacillati</taxon>
        <taxon>Actinomycetota</taxon>
        <taxon>Actinomycetes</taxon>
        <taxon>Propionibacteriales</taxon>
        <taxon>Nocardioidaceae</taxon>
        <taxon>Nocardioides</taxon>
    </lineage>
</organism>
<dbReference type="Pfam" id="PF13603">
    <property type="entry name" value="tRNA-synt_1_2"/>
    <property type="match status" value="1"/>
</dbReference>
<dbReference type="InterPro" id="IPR014729">
    <property type="entry name" value="Rossmann-like_a/b/a_fold"/>
</dbReference>
<evidence type="ECO:0000259" key="13">
    <source>
        <dbReference type="Pfam" id="PF09334"/>
    </source>
</evidence>
<evidence type="ECO:0000259" key="12">
    <source>
        <dbReference type="Pfam" id="PF08264"/>
    </source>
</evidence>
<evidence type="ECO:0000256" key="5">
    <source>
        <dbReference type="ARBA" id="ARBA00022840"/>
    </source>
</evidence>
<dbReference type="GO" id="GO:0004823">
    <property type="term" value="F:leucine-tRNA ligase activity"/>
    <property type="evidence" value="ECO:0007669"/>
    <property type="project" value="UniProtKB-UniRule"/>
</dbReference>